<dbReference type="InterPro" id="IPR010730">
    <property type="entry name" value="HET"/>
</dbReference>
<evidence type="ECO:0000256" key="1">
    <source>
        <dbReference type="SAM" id="MobiDB-lite"/>
    </source>
</evidence>
<evidence type="ECO:0000313" key="5">
    <source>
        <dbReference type="Proteomes" id="UP001321760"/>
    </source>
</evidence>
<evidence type="ECO:0000259" key="3">
    <source>
        <dbReference type="Pfam" id="PF26640"/>
    </source>
</evidence>
<feature type="region of interest" description="Disordered" evidence="1">
    <location>
        <begin position="118"/>
        <end position="189"/>
    </location>
</feature>
<dbReference type="EMBL" id="MU865940">
    <property type="protein sequence ID" value="KAK4448950.1"/>
    <property type="molecule type" value="Genomic_DNA"/>
</dbReference>
<dbReference type="PANTHER" id="PTHR10622">
    <property type="entry name" value="HET DOMAIN-CONTAINING PROTEIN"/>
    <property type="match status" value="1"/>
</dbReference>
<feature type="compositionally biased region" description="Basic and acidic residues" evidence="1">
    <location>
        <begin position="118"/>
        <end position="176"/>
    </location>
</feature>
<evidence type="ECO:0000313" key="4">
    <source>
        <dbReference type="EMBL" id="KAK4448950.1"/>
    </source>
</evidence>
<comment type="caution">
    <text evidence="4">The sequence shown here is derived from an EMBL/GenBank/DDBJ whole genome shotgun (WGS) entry which is preliminary data.</text>
</comment>
<reference evidence="4" key="2">
    <citation type="submission" date="2023-05" db="EMBL/GenBank/DDBJ databases">
        <authorList>
            <consortium name="Lawrence Berkeley National Laboratory"/>
            <person name="Steindorff A."/>
            <person name="Hensen N."/>
            <person name="Bonometti L."/>
            <person name="Westerberg I."/>
            <person name="Brannstrom I.O."/>
            <person name="Guillou S."/>
            <person name="Cros-Aarteil S."/>
            <person name="Calhoun S."/>
            <person name="Haridas S."/>
            <person name="Kuo A."/>
            <person name="Mondo S."/>
            <person name="Pangilinan J."/>
            <person name="Riley R."/>
            <person name="Labutti K."/>
            <person name="Andreopoulos B."/>
            <person name="Lipzen A."/>
            <person name="Chen C."/>
            <person name="Yanf M."/>
            <person name="Daum C."/>
            <person name="Ng V."/>
            <person name="Clum A."/>
            <person name="Ohm R."/>
            <person name="Martin F."/>
            <person name="Silar P."/>
            <person name="Natvig D."/>
            <person name="Lalanne C."/>
            <person name="Gautier V."/>
            <person name="Ament-Velasquez S.L."/>
            <person name="Kruys A."/>
            <person name="Hutchinson M.I."/>
            <person name="Powell A.J."/>
            <person name="Barry K."/>
            <person name="Miller A.N."/>
            <person name="Grigoriev I.V."/>
            <person name="Debuchy R."/>
            <person name="Gladieux P."/>
            <person name="Thoren M.H."/>
            <person name="Johannesson H."/>
        </authorList>
    </citation>
    <scope>NUCLEOTIDE SEQUENCE</scope>
    <source>
        <strain evidence="4">PSN243</strain>
    </source>
</reference>
<proteinExistence type="predicted"/>
<accession>A0AAV9GLQ5</accession>
<dbReference type="InterPro" id="IPR058525">
    <property type="entry name" value="DUF8212"/>
</dbReference>
<feature type="domain" description="DUF8212" evidence="3">
    <location>
        <begin position="302"/>
        <end position="329"/>
    </location>
</feature>
<organism evidence="4 5">
    <name type="scientific">Podospora aff. communis PSN243</name>
    <dbReference type="NCBI Taxonomy" id="3040156"/>
    <lineage>
        <taxon>Eukaryota</taxon>
        <taxon>Fungi</taxon>
        <taxon>Dikarya</taxon>
        <taxon>Ascomycota</taxon>
        <taxon>Pezizomycotina</taxon>
        <taxon>Sordariomycetes</taxon>
        <taxon>Sordariomycetidae</taxon>
        <taxon>Sordariales</taxon>
        <taxon>Podosporaceae</taxon>
        <taxon>Podospora</taxon>
    </lineage>
</organism>
<sequence>MRLINTKTLQLKEFWGNDIPRYAILSHTWEEEEVTFQQLTQLSREEVAKFKGFKKIERTCQLADRSGIKWAWVDTCCIDKSSSAELTEAINSMFRWYQESAVCFAYLSDLKNNRRKEKEWKVKDREQGAPKGGQWEEKGASEKSWEGEGKKWEANQESEDWAKESKEQNKEKDAESRAGGSDASSSTSDGLTWRQRVDKFASCRWFTRGWTLQELIAPRRLGFYNQDWVFEGEKDKLSSELAEITRISKRVLTNAALLSTIPVAQRMSWAANRQTTRAEDMAYCLLGLFGVQIPMLYGEGTKAFIRLQEEIIKESNDLSLFAWQAKVTSQKHLGILALSPKDFAECAKIELWDDAMYNDEVAVTSKGLRITPVSRGVLRLGKDETYILSLQCYQRGSGKELGIFLRKHGCDVFTRVLPEALADVQDTDAEVTGAKGRVFYISKMVSPVLSVVLGSSHRNGIDFSHAKRALKKIRYQLDHEVGIHPIGHWDTQRSLFLTQGTREFYCRVRFVHDEDSNRRPLVLQCELRENELLATFVVGASSGKVAKGGVLQKQDSRGRLVDWLEVKVIQKAVKGQPVYFVDVDVLPVF</sequence>
<dbReference type="AlphaFoldDB" id="A0AAV9GLQ5"/>
<gene>
    <name evidence="4" type="ORF">QBC34DRAFT_406398</name>
</gene>
<feature type="compositionally biased region" description="Low complexity" evidence="1">
    <location>
        <begin position="177"/>
        <end position="189"/>
    </location>
</feature>
<keyword evidence="5" id="KW-1185">Reference proteome</keyword>
<reference evidence="4" key="1">
    <citation type="journal article" date="2023" name="Mol. Phylogenet. Evol.">
        <title>Genome-scale phylogeny and comparative genomics of the fungal order Sordariales.</title>
        <authorList>
            <person name="Hensen N."/>
            <person name="Bonometti L."/>
            <person name="Westerberg I."/>
            <person name="Brannstrom I.O."/>
            <person name="Guillou S."/>
            <person name="Cros-Aarteil S."/>
            <person name="Calhoun S."/>
            <person name="Haridas S."/>
            <person name="Kuo A."/>
            <person name="Mondo S."/>
            <person name="Pangilinan J."/>
            <person name="Riley R."/>
            <person name="LaButti K."/>
            <person name="Andreopoulos B."/>
            <person name="Lipzen A."/>
            <person name="Chen C."/>
            <person name="Yan M."/>
            <person name="Daum C."/>
            <person name="Ng V."/>
            <person name="Clum A."/>
            <person name="Steindorff A."/>
            <person name="Ohm R.A."/>
            <person name="Martin F."/>
            <person name="Silar P."/>
            <person name="Natvig D.O."/>
            <person name="Lalanne C."/>
            <person name="Gautier V."/>
            <person name="Ament-Velasquez S.L."/>
            <person name="Kruys A."/>
            <person name="Hutchinson M.I."/>
            <person name="Powell A.J."/>
            <person name="Barry K."/>
            <person name="Miller A.N."/>
            <person name="Grigoriev I.V."/>
            <person name="Debuchy R."/>
            <person name="Gladieux P."/>
            <person name="Hiltunen Thoren M."/>
            <person name="Johannesson H."/>
        </authorList>
    </citation>
    <scope>NUCLEOTIDE SEQUENCE</scope>
    <source>
        <strain evidence="4">PSN243</strain>
    </source>
</reference>
<evidence type="ECO:0000259" key="2">
    <source>
        <dbReference type="Pfam" id="PF06985"/>
    </source>
</evidence>
<feature type="domain" description="Heterokaryon incompatibility" evidence="2">
    <location>
        <begin position="22"/>
        <end position="214"/>
    </location>
</feature>
<name>A0AAV9GLQ5_9PEZI</name>
<dbReference type="Pfam" id="PF26640">
    <property type="entry name" value="DUF8212"/>
    <property type="match status" value="1"/>
</dbReference>
<dbReference type="Proteomes" id="UP001321760">
    <property type="component" value="Unassembled WGS sequence"/>
</dbReference>
<protein>
    <submittedName>
        <fullName evidence="4">Heterokaryon incompatibility protein-domain-containing protein</fullName>
    </submittedName>
</protein>
<dbReference type="Pfam" id="PF06985">
    <property type="entry name" value="HET"/>
    <property type="match status" value="1"/>
</dbReference>
<dbReference type="PANTHER" id="PTHR10622:SF12">
    <property type="entry name" value="HET DOMAIN-CONTAINING PROTEIN"/>
    <property type="match status" value="1"/>
</dbReference>